<dbReference type="Proteomes" id="UP000807504">
    <property type="component" value="Unassembled WGS sequence"/>
</dbReference>
<evidence type="ECO:0000313" key="1">
    <source>
        <dbReference type="EMBL" id="KAF8785070.1"/>
    </source>
</evidence>
<name>A0A8T0F6M1_ARGBR</name>
<dbReference type="AlphaFoldDB" id="A0A8T0F6M1"/>
<accession>A0A8T0F6M1</accession>
<sequence length="77" mass="8977">MGPVVAAKYYKEVLQMKSDFQLSDLTSSRINLFRRTIEYWSGRQFGGRDVFQCVVSLRCFLLEANGRRLPHCCSIKR</sequence>
<proteinExistence type="predicted"/>
<organism evidence="1 2">
    <name type="scientific">Argiope bruennichi</name>
    <name type="common">Wasp spider</name>
    <name type="synonym">Aranea bruennichi</name>
    <dbReference type="NCBI Taxonomy" id="94029"/>
    <lineage>
        <taxon>Eukaryota</taxon>
        <taxon>Metazoa</taxon>
        <taxon>Ecdysozoa</taxon>
        <taxon>Arthropoda</taxon>
        <taxon>Chelicerata</taxon>
        <taxon>Arachnida</taxon>
        <taxon>Araneae</taxon>
        <taxon>Araneomorphae</taxon>
        <taxon>Entelegynae</taxon>
        <taxon>Araneoidea</taxon>
        <taxon>Araneidae</taxon>
        <taxon>Argiope</taxon>
    </lineage>
</organism>
<keyword evidence="2" id="KW-1185">Reference proteome</keyword>
<gene>
    <name evidence="1" type="ORF">HNY73_010664</name>
</gene>
<dbReference type="EMBL" id="JABXBU010000030">
    <property type="protein sequence ID" value="KAF8785070.1"/>
    <property type="molecule type" value="Genomic_DNA"/>
</dbReference>
<reference evidence="1" key="2">
    <citation type="submission" date="2020-06" db="EMBL/GenBank/DDBJ databases">
        <authorList>
            <person name="Sheffer M."/>
        </authorList>
    </citation>
    <scope>NUCLEOTIDE SEQUENCE</scope>
</reference>
<comment type="caution">
    <text evidence="1">The sequence shown here is derived from an EMBL/GenBank/DDBJ whole genome shotgun (WGS) entry which is preliminary data.</text>
</comment>
<protein>
    <submittedName>
        <fullName evidence="1">Uncharacterized protein</fullName>
    </submittedName>
</protein>
<evidence type="ECO:0000313" key="2">
    <source>
        <dbReference type="Proteomes" id="UP000807504"/>
    </source>
</evidence>
<reference evidence="1" key="1">
    <citation type="journal article" date="2020" name="bioRxiv">
        <title>Chromosome-level reference genome of the European wasp spider Argiope bruennichi: a resource for studies on range expansion and evolutionary adaptation.</title>
        <authorList>
            <person name="Sheffer M.M."/>
            <person name="Hoppe A."/>
            <person name="Krehenwinkel H."/>
            <person name="Uhl G."/>
            <person name="Kuss A.W."/>
            <person name="Jensen L."/>
            <person name="Jensen C."/>
            <person name="Gillespie R.G."/>
            <person name="Hoff K.J."/>
            <person name="Prost S."/>
        </authorList>
    </citation>
    <scope>NUCLEOTIDE SEQUENCE</scope>
</reference>